<reference evidence="9" key="1">
    <citation type="journal article" date="2020" name="Stud. Mycol.">
        <title>101 Dothideomycetes genomes: a test case for predicting lifestyles and emergence of pathogens.</title>
        <authorList>
            <person name="Haridas S."/>
            <person name="Albert R."/>
            <person name="Binder M."/>
            <person name="Bloem J."/>
            <person name="Labutti K."/>
            <person name="Salamov A."/>
            <person name="Andreopoulos B."/>
            <person name="Baker S."/>
            <person name="Barry K."/>
            <person name="Bills G."/>
            <person name="Bluhm B."/>
            <person name="Cannon C."/>
            <person name="Castanera R."/>
            <person name="Culley D."/>
            <person name="Daum C."/>
            <person name="Ezra D."/>
            <person name="Gonzalez J."/>
            <person name="Henrissat B."/>
            <person name="Kuo A."/>
            <person name="Liang C."/>
            <person name="Lipzen A."/>
            <person name="Lutzoni F."/>
            <person name="Magnuson J."/>
            <person name="Mondo S."/>
            <person name="Nolan M."/>
            <person name="Ohm R."/>
            <person name="Pangilinan J."/>
            <person name="Park H.-J."/>
            <person name="Ramirez L."/>
            <person name="Alfaro M."/>
            <person name="Sun H."/>
            <person name="Tritt A."/>
            <person name="Yoshinaga Y."/>
            <person name="Zwiers L.-H."/>
            <person name="Turgeon B."/>
            <person name="Goodwin S."/>
            <person name="Spatafora J."/>
            <person name="Crous P."/>
            <person name="Grigoriev I."/>
        </authorList>
    </citation>
    <scope>NUCLEOTIDE SEQUENCE</scope>
    <source>
        <strain evidence="9">ATCC 16933</strain>
    </source>
</reference>
<dbReference type="CDD" id="cd13220">
    <property type="entry name" value="PH-GRAM_GRAMDC"/>
    <property type="match status" value="1"/>
</dbReference>
<feature type="region of interest" description="Disordered" evidence="6">
    <location>
        <begin position="1203"/>
        <end position="1222"/>
    </location>
</feature>
<feature type="compositionally biased region" description="Polar residues" evidence="6">
    <location>
        <begin position="1"/>
        <end position="10"/>
    </location>
</feature>
<dbReference type="Pfam" id="PF02893">
    <property type="entry name" value="GRAM"/>
    <property type="match status" value="1"/>
</dbReference>
<evidence type="ECO:0000313" key="9">
    <source>
        <dbReference type="EMBL" id="KAF2456455.1"/>
    </source>
</evidence>
<evidence type="ECO:0000256" key="4">
    <source>
        <dbReference type="ARBA" id="ARBA00022989"/>
    </source>
</evidence>
<feature type="compositionally biased region" description="Basic and acidic residues" evidence="6">
    <location>
        <begin position="332"/>
        <end position="343"/>
    </location>
</feature>
<comment type="subcellular location">
    <subcellularLocation>
        <location evidence="1">Membrane</location>
        <topology evidence="1">Single-pass membrane protein</topology>
    </subcellularLocation>
</comment>
<dbReference type="Pfam" id="PF16016">
    <property type="entry name" value="VASt"/>
    <property type="match status" value="1"/>
</dbReference>
<evidence type="ECO:0000256" key="7">
    <source>
        <dbReference type="SAM" id="Phobius"/>
    </source>
</evidence>
<evidence type="ECO:0000256" key="5">
    <source>
        <dbReference type="ARBA" id="ARBA00023136"/>
    </source>
</evidence>
<dbReference type="PROSITE" id="PS51778">
    <property type="entry name" value="VAST"/>
    <property type="match status" value="1"/>
</dbReference>
<feature type="compositionally biased region" description="Basic and acidic residues" evidence="6">
    <location>
        <begin position="221"/>
        <end position="234"/>
    </location>
</feature>
<dbReference type="Proteomes" id="UP000799766">
    <property type="component" value="Unassembled WGS sequence"/>
</dbReference>
<feature type="compositionally biased region" description="Polar residues" evidence="6">
    <location>
        <begin position="443"/>
        <end position="453"/>
    </location>
</feature>
<keyword evidence="4 7" id="KW-1133">Transmembrane helix</keyword>
<feature type="compositionally biased region" description="Polar residues" evidence="6">
    <location>
        <begin position="25"/>
        <end position="42"/>
    </location>
</feature>
<feature type="compositionally biased region" description="Polar residues" evidence="6">
    <location>
        <begin position="52"/>
        <end position="61"/>
    </location>
</feature>
<feature type="region of interest" description="Disordered" evidence="6">
    <location>
        <begin position="1"/>
        <end position="292"/>
    </location>
</feature>
<feature type="region of interest" description="Disordered" evidence="6">
    <location>
        <begin position="662"/>
        <end position="741"/>
    </location>
</feature>
<dbReference type="PANTHER" id="PTHR23319:SF4">
    <property type="entry name" value="GRAM DOMAIN CONTAINING 1B, ISOFORM E"/>
    <property type="match status" value="1"/>
</dbReference>
<proteinExistence type="inferred from homology"/>
<feature type="compositionally biased region" description="Polar residues" evidence="6">
    <location>
        <begin position="258"/>
        <end position="274"/>
    </location>
</feature>
<dbReference type="InterPro" id="IPR051482">
    <property type="entry name" value="Cholesterol_transport"/>
</dbReference>
<dbReference type="AlphaFoldDB" id="A0A6A6NXC7"/>
<dbReference type="EMBL" id="MU001683">
    <property type="protein sequence ID" value="KAF2456455.1"/>
    <property type="molecule type" value="Genomic_DNA"/>
</dbReference>
<evidence type="ECO:0000256" key="2">
    <source>
        <dbReference type="ARBA" id="ARBA00006582"/>
    </source>
</evidence>
<dbReference type="GO" id="GO:0032366">
    <property type="term" value="P:intracellular sterol transport"/>
    <property type="evidence" value="ECO:0007669"/>
    <property type="project" value="TreeGrafter"/>
</dbReference>
<feature type="compositionally biased region" description="Low complexity" evidence="6">
    <location>
        <begin position="1015"/>
        <end position="1027"/>
    </location>
</feature>
<comment type="similarity">
    <text evidence="2">Belongs to the YSP2 family.</text>
</comment>
<feature type="domain" description="VASt" evidence="8">
    <location>
        <begin position="819"/>
        <end position="991"/>
    </location>
</feature>
<feature type="compositionally biased region" description="Gly residues" evidence="6">
    <location>
        <begin position="118"/>
        <end position="136"/>
    </location>
</feature>
<keyword evidence="5 7" id="KW-0472">Membrane</keyword>
<feature type="transmembrane region" description="Helical" evidence="7">
    <location>
        <begin position="1057"/>
        <end position="1080"/>
    </location>
</feature>
<keyword evidence="3 7" id="KW-0812">Transmembrane</keyword>
<feature type="compositionally biased region" description="Low complexity" evidence="6">
    <location>
        <begin position="475"/>
        <end position="489"/>
    </location>
</feature>
<feature type="compositionally biased region" description="Low complexity" evidence="6">
    <location>
        <begin position="78"/>
        <end position="90"/>
    </location>
</feature>
<dbReference type="GO" id="GO:0140268">
    <property type="term" value="C:endoplasmic reticulum-plasma membrane contact site"/>
    <property type="evidence" value="ECO:0007669"/>
    <property type="project" value="TreeGrafter"/>
</dbReference>
<protein>
    <recommendedName>
        <fullName evidence="8">VASt domain-containing protein</fullName>
    </recommendedName>
</protein>
<keyword evidence="10" id="KW-1185">Reference proteome</keyword>
<evidence type="ECO:0000256" key="1">
    <source>
        <dbReference type="ARBA" id="ARBA00004167"/>
    </source>
</evidence>
<dbReference type="GO" id="GO:0005739">
    <property type="term" value="C:mitochondrion"/>
    <property type="evidence" value="ECO:0007669"/>
    <property type="project" value="TreeGrafter"/>
</dbReference>
<dbReference type="GO" id="GO:0120015">
    <property type="term" value="F:sterol transfer activity"/>
    <property type="evidence" value="ECO:0007669"/>
    <property type="project" value="TreeGrafter"/>
</dbReference>
<feature type="region of interest" description="Disordered" evidence="6">
    <location>
        <begin position="320"/>
        <end position="343"/>
    </location>
</feature>
<evidence type="ECO:0000256" key="6">
    <source>
        <dbReference type="SAM" id="MobiDB-lite"/>
    </source>
</evidence>
<dbReference type="InterPro" id="IPR011993">
    <property type="entry name" value="PH-like_dom_sf"/>
</dbReference>
<feature type="compositionally biased region" description="Low complexity" evidence="6">
    <location>
        <begin position="199"/>
        <end position="216"/>
    </location>
</feature>
<dbReference type="GO" id="GO:0005789">
    <property type="term" value="C:endoplasmic reticulum membrane"/>
    <property type="evidence" value="ECO:0007669"/>
    <property type="project" value="TreeGrafter"/>
</dbReference>
<dbReference type="SMART" id="SM00568">
    <property type="entry name" value="GRAM"/>
    <property type="match status" value="1"/>
</dbReference>
<dbReference type="PANTHER" id="PTHR23319">
    <property type="entry name" value="GRAM DOMAIN CONTAINING 1B, ISOFORM E"/>
    <property type="match status" value="1"/>
</dbReference>
<dbReference type="Gene3D" id="2.30.29.30">
    <property type="entry name" value="Pleckstrin-homology domain (PH domain)/Phosphotyrosine-binding domain (PTB)"/>
    <property type="match status" value="1"/>
</dbReference>
<evidence type="ECO:0000259" key="8">
    <source>
        <dbReference type="PROSITE" id="PS51778"/>
    </source>
</evidence>
<feature type="region of interest" description="Disordered" evidence="6">
    <location>
        <begin position="385"/>
        <end position="507"/>
    </location>
</feature>
<feature type="compositionally biased region" description="Polar residues" evidence="6">
    <location>
        <begin position="392"/>
        <end position="401"/>
    </location>
</feature>
<dbReference type="GO" id="GO:0032541">
    <property type="term" value="C:cortical endoplasmic reticulum"/>
    <property type="evidence" value="ECO:0007669"/>
    <property type="project" value="TreeGrafter"/>
</dbReference>
<sequence length="1222" mass="126445">MHKSISSSLVTDDEGDAERQPHRPSLSTHNSHTDYLTLSSPHVASARIPLSDDTSSAPTQSEHFDKVAPKHAATLAAPSSSSVKRSPSPVGRLKDAFVPTRRSTSPKVDPETESAKSSGGGSGGSGGGGGGLGGLLAGAKKGSGSSRRGSRASSTDQQDVEAEARSPERPVTAPAKGQSTPKRRPQLLPATPPNVADAPTTLITPPTPTDPKINTPAFSDKASRKGSADAERESAPQPNPNVVVSPSGNMISHRRARSSTNPPSKLSNSITAPLTPTIEEAKTPGGTLASPNTPGGFFSSVFSAAQNAAQNAANQLSTTIANTSIPGQRGRSATDPRQQEAEKVWQAGGEEVIPGSANTEPTAETVSAEKRQLAVETLGSGNLSLSHLGISEPTSDVSPMTSRVDLGDSSTTIGNGVLSPEEESARAEDDAAAKAISAAYASKPTTTDRTNGEVSPPAEVQTPPRPVAVDTDAPGSGMRRSGSVRSRISGGRKRRHRGSSATTGNTIALGLGASTSTLINSSSAGPVLPQVNGRPLTGFAVANPKRNRDFHQTFRSVPEDDYLIEDYSAALQREILVHGRLYISEGHICFGSNILGWVTNLVMSFDEVVSIEKKSTMGIIPNRIVIQTLHARNDFASFVARDSTYDLLIGIWKISHPNLKSSINGHQLDESGPSDKTEAAASLVGGPVEGSEDASEVDSDDDEVYDEDLEENDGAGSFQDVNESASVAGSEPAGDGRSVSRKTSAAAVTAANMAAAEEAIVASATGAHTDGAGGASAEDAGVNGAAAAAAASGAAGGAPDFPGPVMHTPTECGDGDQHHERLLTDTTIAAPLGKIYSLMFGPASGAFMRRWLVEDQKSMDLQLVDDGKGLGPENSNFGYSFIKPLNASIGPKQTKCIIQQTLEQFDLERAVSVSCSTQNPDVPNGNIFVVKTRYCLMWAPGNATRLVMTCTVEWSGKSWLKNPIEKGANEGQAQYAKDIVAALRAAVAKPAVTRGPAAKTKARRRKAGAQVPDGATSPSAATATTATNAAATRAAEQRNAGGYLAALLEVLKPVVEIVGGGVAGGIAAALLLVVLATWWARRGGAGPAGGMGPAGGYGYGYGYGYGGPPPIGWGPADRAARAVAYEQVWRAEEAELFRWMEERAGARGGAVKGVYGDRDGAKASTGGKGTVGGQVEEDELSELEMKEAIRIVELRLKGMKEAMKRKEGKGKGGVEGEAKVEV</sequence>
<dbReference type="GO" id="GO:0032934">
    <property type="term" value="F:sterol binding"/>
    <property type="evidence" value="ECO:0007669"/>
    <property type="project" value="TreeGrafter"/>
</dbReference>
<feature type="region of interest" description="Disordered" evidence="6">
    <location>
        <begin position="994"/>
        <end position="1027"/>
    </location>
</feature>
<dbReference type="InterPro" id="IPR031968">
    <property type="entry name" value="VASt"/>
</dbReference>
<feature type="compositionally biased region" description="Basic and acidic residues" evidence="6">
    <location>
        <begin position="667"/>
        <end position="678"/>
    </location>
</feature>
<feature type="compositionally biased region" description="Acidic residues" evidence="6">
    <location>
        <begin position="690"/>
        <end position="713"/>
    </location>
</feature>
<feature type="compositionally biased region" description="Low complexity" evidence="6">
    <location>
        <begin position="433"/>
        <end position="442"/>
    </location>
</feature>
<dbReference type="OrthoDB" id="2162691at2759"/>
<feature type="compositionally biased region" description="Low complexity" evidence="6">
    <location>
        <begin position="137"/>
        <end position="154"/>
    </location>
</feature>
<feature type="compositionally biased region" description="Low complexity" evidence="6">
    <location>
        <begin position="240"/>
        <end position="249"/>
    </location>
</feature>
<dbReference type="InterPro" id="IPR004182">
    <property type="entry name" value="GRAM"/>
</dbReference>
<gene>
    <name evidence="9" type="ORF">BDY21DRAFT_51001</name>
</gene>
<evidence type="ECO:0000256" key="3">
    <source>
        <dbReference type="ARBA" id="ARBA00022692"/>
    </source>
</evidence>
<evidence type="ECO:0000313" key="10">
    <source>
        <dbReference type="Proteomes" id="UP000799766"/>
    </source>
</evidence>
<organism evidence="9 10">
    <name type="scientific">Lineolata rhizophorae</name>
    <dbReference type="NCBI Taxonomy" id="578093"/>
    <lineage>
        <taxon>Eukaryota</taxon>
        <taxon>Fungi</taxon>
        <taxon>Dikarya</taxon>
        <taxon>Ascomycota</taxon>
        <taxon>Pezizomycotina</taxon>
        <taxon>Dothideomycetes</taxon>
        <taxon>Dothideomycetes incertae sedis</taxon>
        <taxon>Lineolatales</taxon>
        <taxon>Lineolataceae</taxon>
        <taxon>Lineolata</taxon>
    </lineage>
</organism>
<name>A0A6A6NXC7_9PEZI</name>
<feature type="compositionally biased region" description="Basic and acidic residues" evidence="6">
    <location>
        <begin position="423"/>
        <end position="432"/>
    </location>
</feature>
<dbReference type="GO" id="GO:0005886">
    <property type="term" value="C:plasma membrane"/>
    <property type="evidence" value="ECO:0007669"/>
    <property type="project" value="TreeGrafter"/>
</dbReference>
<accession>A0A6A6NXC7</accession>